<dbReference type="PANTHER" id="PTHR12774">
    <property type="entry name" value="PEROXISOMAL BIOGENESIS FACTOR 19"/>
    <property type="match status" value="1"/>
</dbReference>
<proteinExistence type="inferred from homology"/>
<sequence>MSDDKNETKKELVDSELDDLLDSALQDMTKKDDKMDNKSGGPLEDAQNPQNMWSEEFIKEAASQFEANMAAILGSFSGIPEEQITQEQIAQTFTKMAGPLRHEAVGGRRCVTPPLSFRDIQHVVEKTMFGFSPDSNSQGRIYLWADWAAAQGPGVARGPQIPLKKAAAQVLNQKPGENGTDETAGSGESALEPDRVDEVTAAISQTLQNLSTNAENLQTPFTDQDLANMFNNFNLEGGQEGNMFVPFMQGMMQSLLSKEVLYPSLKELVDKYPVWLQENKGKIEQADHDSTTLIPQCVRPNLPTCLSEVYTQRAPPVSSKSTGGPPVDAWSTTECAALEARRAARGTWAPSD</sequence>
<evidence type="ECO:0000256" key="1">
    <source>
        <dbReference type="ARBA" id="ARBA00006326"/>
    </source>
</evidence>
<dbReference type="AlphaFoldDB" id="A0A4C1X6Q8"/>
<comment type="caution">
    <text evidence="4">The sequence shown here is derived from an EMBL/GenBank/DDBJ whole genome shotgun (WGS) entry which is preliminary data.</text>
</comment>
<organism evidence="4 5">
    <name type="scientific">Eumeta variegata</name>
    <name type="common">Bagworm moth</name>
    <name type="synonym">Eumeta japonica</name>
    <dbReference type="NCBI Taxonomy" id="151549"/>
    <lineage>
        <taxon>Eukaryota</taxon>
        <taxon>Metazoa</taxon>
        <taxon>Ecdysozoa</taxon>
        <taxon>Arthropoda</taxon>
        <taxon>Hexapoda</taxon>
        <taxon>Insecta</taxon>
        <taxon>Pterygota</taxon>
        <taxon>Neoptera</taxon>
        <taxon>Endopterygota</taxon>
        <taxon>Lepidoptera</taxon>
        <taxon>Glossata</taxon>
        <taxon>Ditrysia</taxon>
        <taxon>Tineoidea</taxon>
        <taxon>Psychidae</taxon>
        <taxon>Oiketicinae</taxon>
        <taxon>Eumeta</taxon>
    </lineage>
</organism>
<feature type="compositionally biased region" description="Basic and acidic residues" evidence="3">
    <location>
        <begin position="28"/>
        <end position="37"/>
    </location>
</feature>
<dbReference type="GO" id="GO:0005778">
    <property type="term" value="C:peroxisomal membrane"/>
    <property type="evidence" value="ECO:0007669"/>
    <property type="project" value="TreeGrafter"/>
</dbReference>
<protein>
    <recommendedName>
        <fullName evidence="2">Peroxin-19</fullName>
    </recommendedName>
</protein>
<dbReference type="InterPro" id="IPR038322">
    <property type="entry name" value="Pex19_C_sf"/>
</dbReference>
<dbReference type="Gene3D" id="1.20.120.900">
    <property type="entry name" value="Pex19, mPTS binding domain"/>
    <property type="match status" value="1"/>
</dbReference>
<comment type="similarity">
    <text evidence="1">Belongs to the peroxin-19 family.</text>
</comment>
<evidence type="ECO:0000313" key="5">
    <source>
        <dbReference type="Proteomes" id="UP000299102"/>
    </source>
</evidence>
<dbReference type="Proteomes" id="UP000299102">
    <property type="component" value="Unassembled WGS sequence"/>
</dbReference>
<evidence type="ECO:0000256" key="3">
    <source>
        <dbReference type="SAM" id="MobiDB-lite"/>
    </source>
</evidence>
<keyword evidence="5" id="KW-1185">Reference proteome</keyword>
<dbReference type="InterPro" id="IPR006708">
    <property type="entry name" value="Pex19"/>
</dbReference>
<feature type="region of interest" description="Disordered" evidence="3">
    <location>
        <begin position="1"/>
        <end position="48"/>
    </location>
</feature>
<dbReference type="STRING" id="151549.A0A4C1X6Q8"/>
<gene>
    <name evidence="4" type="primary">PEX19</name>
    <name evidence="4" type="ORF">EVAR_35499_1</name>
</gene>
<dbReference type="PANTHER" id="PTHR12774:SF2">
    <property type="entry name" value="PEROXISOMAL BIOGENESIS FACTOR 19"/>
    <property type="match status" value="1"/>
</dbReference>
<feature type="compositionally biased region" description="Basic and acidic residues" evidence="3">
    <location>
        <begin position="1"/>
        <end position="13"/>
    </location>
</feature>
<feature type="region of interest" description="Disordered" evidence="3">
    <location>
        <begin position="174"/>
        <end position="193"/>
    </location>
</feature>
<dbReference type="GO" id="GO:0033328">
    <property type="term" value="F:peroxisome membrane targeting sequence binding"/>
    <property type="evidence" value="ECO:0007669"/>
    <property type="project" value="TreeGrafter"/>
</dbReference>
<dbReference type="GO" id="GO:0045046">
    <property type="term" value="P:protein import into peroxisome membrane"/>
    <property type="evidence" value="ECO:0007669"/>
    <property type="project" value="TreeGrafter"/>
</dbReference>
<dbReference type="Pfam" id="PF04614">
    <property type="entry name" value="Pex19"/>
    <property type="match status" value="1"/>
</dbReference>
<accession>A0A4C1X6Q8</accession>
<dbReference type="EMBL" id="BGZK01000743">
    <property type="protein sequence ID" value="GBP58720.1"/>
    <property type="molecule type" value="Genomic_DNA"/>
</dbReference>
<name>A0A4C1X6Q8_EUMVA</name>
<reference evidence="4 5" key="1">
    <citation type="journal article" date="2019" name="Commun. Biol.">
        <title>The bagworm genome reveals a unique fibroin gene that provides high tensile strength.</title>
        <authorList>
            <person name="Kono N."/>
            <person name="Nakamura H."/>
            <person name="Ohtoshi R."/>
            <person name="Tomita M."/>
            <person name="Numata K."/>
            <person name="Arakawa K."/>
        </authorList>
    </citation>
    <scope>NUCLEOTIDE SEQUENCE [LARGE SCALE GENOMIC DNA]</scope>
</reference>
<evidence type="ECO:0000256" key="2">
    <source>
        <dbReference type="ARBA" id="ARBA00029688"/>
    </source>
</evidence>
<evidence type="ECO:0000313" key="4">
    <source>
        <dbReference type="EMBL" id="GBP58720.1"/>
    </source>
</evidence>
<dbReference type="OrthoDB" id="21292at2759"/>